<feature type="region of interest" description="Disordered" evidence="1">
    <location>
        <begin position="540"/>
        <end position="561"/>
    </location>
</feature>
<accession>A0A7J6YKT5</accession>
<protein>
    <recommendedName>
        <fullName evidence="4">FYVE-type domain-containing protein</fullName>
    </recommendedName>
</protein>
<feature type="compositionally biased region" description="Basic and acidic residues" evidence="1">
    <location>
        <begin position="1148"/>
        <end position="1159"/>
    </location>
</feature>
<evidence type="ECO:0008006" key="4">
    <source>
        <dbReference type="Google" id="ProtNLM"/>
    </source>
</evidence>
<dbReference type="CDD" id="cd00065">
    <property type="entry name" value="FYVE_like_SF"/>
    <property type="match status" value="1"/>
</dbReference>
<dbReference type="Proteomes" id="UP000583944">
    <property type="component" value="Unassembled WGS sequence"/>
</dbReference>
<gene>
    <name evidence="2" type="ORF">ECC02_000251</name>
</gene>
<sequence>MSGQLVLVCPNTTTNTTTTTTTNTTSSSFHHSYSDACYFIVMELPAMCDARVCQEHVRSTPGRGPDLAHDTILEEEVSCNARKNGVATDLENDTGAAREGNSAGVVVVITVDTVSGQLMHAGVPQKDLFASMSDAMRAIPTLCSRTSFPFEVRVVCEFVAFAGGCLTEETINLLFIESSTLIMGGNGTTFHAHAVGEEADLFSFSPMNRCIPPIFSVDKARWVHIPLRIAVSALQQPLTSSGVHSWTLGDRSSTPYKLFSSVLDDDSITPYLYFSPGVDVTHCCVLKEAVRRLLVPFRAGRDRTNSLNTNMDLDGNPVLAPPLINELFPPLPKQAGRGALGQCDCLWNEELIRFCNAFGLGDWCCRLALGSCTAITLPHSFRISSVALLVVRLSRLAVSGCFYDYKPSSAKVQLDPYLSALETEFQLLILHEPLQNQTDEEKLGAISSLTWRRGTDFAGHRNIVEQNERVKECAERFVDPLPPCEDHVAGIFAAYLERYGSGTKVSLAHAGTVILQEDKIAHEMGQVASSYQRFMSPIKTRKSPMKRRGLPPSSPKGRNSLATNLANAASGRRNDLDVSAVDPVSANKSLQSILQLLAEHVKAHGLRPVVTVGALFPVFYSCSFRSSLVGINSDAASVNDGGGFLQTFWGRESLHVDRFQMADSWVPRVCVSDDTQVSIIASIIVSVGWVVSWLFSELDEERDVAQLLLESRAWVRDIILLVANSAAATSCIRKAFLKQEAMEWVWRCLVEICEGAPMAFSPVVWATAQRIEHMTFQARENGSGSFDKEEHDDHKSGVIINRTVHRFLMTFFLSEGGFFPRELVQHRIVLLSHPSRLSSIINVQMLVPPSKMQGSSAETLDEEEPSWNNSREGLFPLTPMRHLNPPIECDEEFPLLSWSGKGPTPTLSMLQGLMHPFSQPLCMPLCFEGVEFTISLPSLSYVTHVALLVANAIQMAPYAAALSISLSTFCYVGQTHERSVLEDVPLPLCVSSRSSFGRQISPHLIFFELHRPSTEEAPLSFVEEVVAGVGTSGRSFNQNTPVVARYMRLSIRGSGCNPMALPPILVFGEPVDCIPCEELHAVVGCQTKLSRMLFAARSLFAWEAGDNLTVELTDPNSTRSVVTAAARDGDEPDKRNSHVEEDQEVGDEEKQGTAAEKHASAPRLVGTLMATHGRQEMYLLKVNSVIPADLFQLNFELTVAMESKRLQSHVRRFYRDVSLYRTGVPRWVMNPAYQVLPRSTFHRSQLPEEAKDTEFIRYRQKKRGEKNGEFCVGSSSSAREKKKCRMKNEERKRCALCFRVFSWFSGVKECDRCQRHVCEKCLSENRVRLPELGIHDCTASVCLACLKKVMRLEETLRGFLWSEAFGEVESDVEKEETIDFYARCTKPQLESVLALYPLPLHSSYAHASVLRTCDKRPYQLTMHPLTRVVNAPGMDDENKTLFEEVLGVMGFNKNLLRWRCVTEDEWTDSITRVSRHVILLLPHGAAVSHGILRYMLSGNICGNIEVQLYLGNSLHSLEPFSGADIGSPGVSHDDVDGVSGVGTLREVVLQREEINPSREEEGKVIFSTSTPVTNTISRNTGIDAASTNGTTTHLAALFFIGSVSDLLLLYVDHFSLWGQFTPEVPHVNSSYYNCSPDLSRYGSLSTNMVHGTSGVLGIACLPRMLPMTRLIPLRNVTVHNSEKVLIEFDFGVPATLCGFTLELSHPAVMTGGHDGIATALRLIGVTASGYRGNMGIFKLPWPPLPSLSSSSSLLSDASLLDIFSYAYSLPSTSHSVVSVLVEVVEWRLAPSAVGRYKMRKWGRMGGSSKSHGGGGGLEKGPEPETSSRRGIYLGRLQFWTSANADTQRMVCSHTYIPIHAALDDLHC</sequence>
<dbReference type="VEuPathDB" id="TriTrypDB:BCY84_00942"/>
<dbReference type="SUPFAM" id="SSF57903">
    <property type="entry name" value="FYVE/PHD zinc finger"/>
    <property type="match status" value="1"/>
</dbReference>
<dbReference type="VEuPathDB" id="TriTrypDB:ECC02_000251"/>
<feature type="compositionally biased region" description="Basic and acidic residues" evidence="1">
    <location>
        <begin position="1127"/>
        <end position="1140"/>
    </location>
</feature>
<name>A0A7J6YKT5_TRYCR</name>
<feature type="compositionally biased region" description="Basic residues" evidence="1">
    <location>
        <begin position="540"/>
        <end position="549"/>
    </location>
</feature>
<evidence type="ECO:0000313" key="2">
    <source>
        <dbReference type="EMBL" id="KAF5226750.1"/>
    </source>
</evidence>
<proteinExistence type="predicted"/>
<reference evidence="2 3" key="1">
    <citation type="journal article" date="2019" name="Genome Biol. Evol.">
        <title>Nanopore Sequencing Significantly Improves Genome Assembly of the Protozoan Parasite Trypanosoma cruzi.</title>
        <authorList>
            <person name="Diaz-Viraque F."/>
            <person name="Pita S."/>
            <person name="Greif G."/>
            <person name="de Souza R.C.M."/>
            <person name="Iraola G."/>
            <person name="Robello C."/>
        </authorList>
    </citation>
    <scope>NUCLEOTIDE SEQUENCE [LARGE SCALE GENOMIC DNA]</scope>
    <source>
        <strain evidence="2 3">Berenice</strain>
    </source>
</reference>
<dbReference type="InterPro" id="IPR011011">
    <property type="entry name" value="Znf_FYVE_PHD"/>
</dbReference>
<dbReference type="InterPro" id="IPR013083">
    <property type="entry name" value="Znf_RING/FYVE/PHD"/>
</dbReference>
<dbReference type="Gene3D" id="3.30.40.10">
    <property type="entry name" value="Zinc/RING finger domain, C3HC4 (zinc finger)"/>
    <property type="match status" value="1"/>
</dbReference>
<feature type="region of interest" description="Disordered" evidence="1">
    <location>
        <begin position="1804"/>
        <end position="1826"/>
    </location>
</feature>
<evidence type="ECO:0000256" key="1">
    <source>
        <dbReference type="SAM" id="MobiDB-lite"/>
    </source>
</evidence>
<comment type="caution">
    <text evidence="2">The sequence shown here is derived from an EMBL/GenBank/DDBJ whole genome shotgun (WGS) entry which is preliminary data.</text>
</comment>
<dbReference type="EMBL" id="JABDHM010000001">
    <property type="protein sequence ID" value="KAF5226750.1"/>
    <property type="molecule type" value="Genomic_DNA"/>
</dbReference>
<evidence type="ECO:0000313" key="3">
    <source>
        <dbReference type="Proteomes" id="UP000583944"/>
    </source>
</evidence>
<organism evidence="2 3">
    <name type="scientific">Trypanosoma cruzi</name>
    <dbReference type="NCBI Taxonomy" id="5693"/>
    <lineage>
        <taxon>Eukaryota</taxon>
        <taxon>Discoba</taxon>
        <taxon>Euglenozoa</taxon>
        <taxon>Kinetoplastea</taxon>
        <taxon>Metakinetoplastina</taxon>
        <taxon>Trypanosomatida</taxon>
        <taxon>Trypanosomatidae</taxon>
        <taxon>Trypanosoma</taxon>
        <taxon>Schizotrypanum</taxon>
    </lineage>
</organism>
<feature type="region of interest" description="Disordered" evidence="1">
    <location>
        <begin position="1118"/>
        <end position="1161"/>
    </location>
</feature>